<organism evidence="2 3">
    <name type="scientific">Mya arenaria</name>
    <name type="common">Soft-shell clam</name>
    <dbReference type="NCBI Taxonomy" id="6604"/>
    <lineage>
        <taxon>Eukaryota</taxon>
        <taxon>Metazoa</taxon>
        <taxon>Spiralia</taxon>
        <taxon>Lophotrochozoa</taxon>
        <taxon>Mollusca</taxon>
        <taxon>Bivalvia</taxon>
        <taxon>Autobranchia</taxon>
        <taxon>Heteroconchia</taxon>
        <taxon>Euheterodonta</taxon>
        <taxon>Imparidentia</taxon>
        <taxon>Neoheterodontei</taxon>
        <taxon>Myida</taxon>
        <taxon>Myoidea</taxon>
        <taxon>Myidae</taxon>
        <taxon>Mya</taxon>
    </lineage>
</organism>
<evidence type="ECO:0000313" key="2">
    <source>
        <dbReference type="EMBL" id="WAR01554.1"/>
    </source>
</evidence>
<dbReference type="Proteomes" id="UP001164746">
    <property type="component" value="Chromosome 4"/>
</dbReference>
<protein>
    <recommendedName>
        <fullName evidence="4">Synaptotagmin</fullName>
    </recommendedName>
</protein>
<keyword evidence="1" id="KW-0812">Transmembrane</keyword>
<accession>A0ABY7DWZ3</accession>
<reference evidence="2" key="1">
    <citation type="submission" date="2022-11" db="EMBL/GenBank/DDBJ databases">
        <title>Centuries of genome instability and evolution in soft-shell clam transmissible cancer (bioRxiv).</title>
        <authorList>
            <person name="Hart S.F.M."/>
            <person name="Yonemitsu M.A."/>
            <person name="Giersch R.M."/>
            <person name="Beal B.F."/>
            <person name="Arriagada G."/>
            <person name="Davis B.W."/>
            <person name="Ostrander E.A."/>
            <person name="Goff S.P."/>
            <person name="Metzger M.J."/>
        </authorList>
    </citation>
    <scope>NUCLEOTIDE SEQUENCE</scope>
    <source>
        <strain evidence="2">MELC-2E11</strain>
        <tissue evidence="2">Siphon/mantle</tissue>
    </source>
</reference>
<evidence type="ECO:0000313" key="3">
    <source>
        <dbReference type="Proteomes" id="UP001164746"/>
    </source>
</evidence>
<evidence type="ECO:0000256" key="1">
    <source>
        <dbReference type="SAM" id="Phobius"/>
    </source>
</evidence>
<dbReference type="EMBL" id="CP111015">
    <property type="protein sequence ID" value="WAR01554.1"/>
    <property type="molecule type" value="Genomic_DNA"/>
</dbReference>
<name>A0ABY7DWZ3_MYAAR</name>
<keyword evidence="1" id="KW-0472">Membrane</keyword>
<keyword evidence="3" id="KW-1185">Reference proteome</keyword>
<feature type="transmembrane region" description="Helical" evidence="1">
    <location>
        <begin position="33"/>
        <end position="59"/>
    </location>
</feature>
<keyword evidence="1" id="KW-1133">Transmembrane helix</keyword>
<evidence type="ECO:0008006" key="4">
    <source>
        <dbReference type="Google" id="ProtNLM"/>
    </source>
</evidence>
<proteinExistence type="predicted"/>
<gene>
    <name evidence="2" type="ORF">MAR_008112</name>
</gene>
<sequence>MDANNLKQSIKITEAKSIREDYRQTFVPMVAKLYVVIPLSTLLGICVALFLCLFCLRCWKHWIPKLRYKIQAKISPDDEIKVPHSKEADLKGPKSVDSAV</sequence>